<keyword evidence="7" id="KW-0539">Nucleus</keyword>
<evidence type="ECO:0000256" key="1">
    <source>
        <dbReference type="ARBA" id="ARBA00004123"/>
    </source>
</evidence>
<evidence type="ECO:0000256" key="3">
    <source>
        <dbReference type="ARBA" id="ARBA00022771"/>
    </source>
</evidence>
<protein>
    <recommendedName>
        <fullName evidence="10">C2H2-type domain-containing protein</fullName>
    </recommendedName>
</protein>
<feature type="domain" description="C2H2-type" evidence="10">
    <location>
        <begin position="396"/>
        <end position="425"/>
    </location>
</feature>
<evidence type="ECO:0000256" key="8">
    <source>
        <dbReference type="PROSITE-ProRule" id="PRU00042"/>
    </source>
</evidence>
<feature type="domain" description="C2H2-type" evidence="10">
    <location>
        <begin position="336"/>
        <end position="365"/>
    </location>
</feature>
<dbReference type="GO" id="GO:0006357">
    <property type="term" value="P:regulation of transcription by RNA polymerase II"/>
    <property type="evidence" value="ECO:0007669"/>
    <property type="project" value="TreeGrafter"/>
</dbReference>
<feature type="domain" description="C2H2-type" evidence="10">
    <location>
        <begin position="569"/>
        <end position="601"/>
    </location>
</feature>
<name>A0A921SEV1_9STRA</name>
<feature type="domain" description="C2H2-type" evidence="10">
    <location>
        <begin position="58"/>
        <end position="87"/>
    </location>
</feature>
<keyword evidence="3 8" id="KW-0863">Zinc-finger</keyword>
<evidence type="ECO:0000256" key="6">
    <source>
        <dbReference type="ARBA" id="ARBA00023163"/>
    </source>
</evidence>
<dbReference type="SMART" id="SM00355">
    <property type="entry name" value="ZnF_C2H2"/>
    <property type="match status" value="12"/>
</dbReference>
<feature type="region of interest" description="Disordered" evidence="9">
    <location>
        <begin position="1"/>
        <end position="20"/>
    </location>
</feature>
<comment type="caution">
    <text evidence="11">The sequence shown here is derived from an EMBL/GenBank/DDBJ whole genome shotgun (WGS) entry which is preliminary data.</text>
</comment>
<keyword evidence="5" id="KW-0805">Transcription regulation</keyword>
<dbReference type="Proteomes" id="UP000792063">
    <property type="component" value="Unassembled WGS sequence"/>
</dbReference>
<dbReference type="AlphaFoldDB" id="A0A921SEV1"/>
<evidence type="ECO:0000256" key="7">
    <source>
        <dbReference type="ARBA" id="ARBA00023242"/>
    </source>
</evidence>
<evidence type="ECO:0000313" key="11">
    <source>
        <dbReference type="EMBL" id="KAG2521995.1"/>
    </source>
</evidence>
<dbReference type="EMBL" id="JPWU03000228">
    <property type="protein sequence ID" value="KAG2521995.1"/>
    <property type="molecule type" value="Genomic_DNA"/>
</dbReference>
<evidence type="ECO:0000256" key="2">
    <source>
        <dbReference type="ARBA" id="ARBA00022723"/>
    </source>
</evidence>
<dbReference type="InterPro" id="IPR013087">
    <property type="entry name" value="Znf_C2H2_type"/>
</dbReference>
<evidence type="ECO:0000259" key="10">
    <source>
        <dbReference type="PROSITE" id="PS50157"/>
    </source>
</evidence>
<dbReference type="PROSITE" id="PS50157">
    <property type="entry name" value="ZINC_FINGER_C2H2_2"/>
    <property type="match status" value="11"/>
</dbReference>
<evidence type="ECO:0000256" key="4">
    <source>
        <dbReference type="ARBA" id="ARBA00022833"/>
    </source>
</evidence>
<dbReference type="PANTHER" id="PTHR46179">
    <property type="entry name" value="ZINC FINGER PROTEIN"/>
    <property type="match status" value="1"/>
</dbReference>
<dbReference type="GO" id="GO:0005634">
    <property type="term" value="C:nucleus"/>
    <property type="evidence" value="ECO:0007669"/>
    <property type="project" value="UniProtKB-SubCell"/>
</dbReference>
<feature type="domain" description="C2H2-type" evidence="10">
    <location>
        <begin position="509"/>
        <end position="538"/>
    </location>
</feature>
<comment type="subcellular location">
    <subcellularLocation>
        <location evidence="1">Nucleus</location>
    </subcellularLocation>
</comment>
<evidence type="ECO:0000313" key="12">
    <source>
        <dbReference type="Proteomes" id="UP000792063"/>
    </source>
</evidence>
<evidence type="ECO:0000256" key="5">
    <source>
        <dbReference type="ARBA" id="ARBA00023015"/>
    </source>
</evidence>
<evidence type="ECO:0000256" key="9">
    <source>
        <dbReference type="SAM" id="MobiDB-lite"/>
    </source>
</evidence>
<reference evidence="11" key="1">
    <citation type="journal article" date="2015" name="Genom Data">
        <title>Genome sequences of six Phytophthora species associated with forests in New Zealand.</title>
        <authorList>
            <person name="Studholme D.J."/>
            <person name="McDougal R.L."/>
            <person name="Sambles C."/>
            <person name="Hansen E."/>
            <person name="Hardy G."/>
            <person name="Grant M."/>
            <person name="Ganley R.J."/>
            <person name="Williams N.M."/>
        </authorList>
    </citation>
    <scope>NUCLEOTIDE SEQUENCE</scope>
    <source>
        <strain evidence="11">NZFS 3630</strain>
    </source>
</reference>
<feature type="domain" description="C2H2-type" evidence="10">
    <location>
        <begin position="118"/>
        <end position="147"/>
    </location>
</feature>
<organism evidence="11 12">
    <name type="scientific">Phytophthora kernoviae</name>
    <dbReference type="NCBI Taxonomy" id="325452"/>
    <lineage>
        <taxon>Eukaryota</taxon>
        <taxon>Sar</taxon>
        <taxon>Stramenopiles</taxon>
        <taxon>Oomycota</taxon>
        <taxon>Peronosporomycetes</taxon>
        <taxon>Peronosporales</taxon>
        <taxon>Peronosporaceae</taxon>
        <taxon>Phytophthora</taxon>
    </lineage>
</organism>
<keyword evidence="2" id="KW-0479">Metal-binding</keyword>
<feature type="domain" description="C2H2-type" evidence="10">
    <location>
        <begin position="539"/>
        <end position="568"/>
    </location>
</feature>
<keyword evidence="4" id="KW-0862">Zinc</keyword>
<dbReference type="FunFam" id="3.30.160.60:FF:001932">
    <property type="entry name" value="Zinc finger protein 76"/>
    <property type="match status" value="1"/>
</dbReference>
<feature type="domain" description="C2H2-type" evidence="10">
    <location>
        <begin position="306"/>
        <end position="335"/>
    </location>
</feature>
<dbReference type="GO" id="GO:0008270">
    <property type="term" value="F:zinc ion binding"/>
    <property type="evidence" value="ECO:0007669"/>
    <property type="project" value="UniProtKB-KW"/>
</dbReference>
<dbReference type="SUPFAM" id="SSF57667">
    <property type="entry name" value="beta-beta-alpha zinc fingers"/>
    <property type="match status" value="6"/>
</dbReference>
<dbReference type="PROSITE" id="PS00028">
    <property type="entry name" value="ZINC_FINGER_C2H2_1"/>
    <property type="match status" value="11"/>
</dbReference>
<dbReference type="PANTHER" id="PTHR46179:SF13">
    <property type="entry name" value="C2H2-TYPE DOMAIN-CONTAINING PROTEIN"/>
    <property type="match status" value="1"/>
</dbReference>
<dbReference type="Pfam" id="PF00096">
    <property type="entry name" value="zf-C2H2"/>
    <property type="match status" value="7"/>
</dbReference>
<reference evidence="11" key="2">
    <citation type="submission" date="2020-06" db="EMBL/GenBank/DDBJ databases">
        <authorList>
            <person name="Studholme D.J."/>
        </authorList>
    </citation>
    <scope>NUCLEOTIDE SEQUENCE</scope>
    <source>
        <strain evidence="11">NZFS 3630</strain>
    </source>
</reference>
<sequence length="675" mass="75244">MASPLSHSTSTASTADTPASGPDELLFHHCSEPGCRRQFSRKYSLSEHMKTHTGERPHVCPVRTCAKRFTTSGNLARHKRVHGYIEPIKCPVSGCICTFPSDTKLEKHLKFHYGGPVHLCEVPGCGKTFSTTGNLNRHFKSHHRDETIGGAQIPIAKMVLVSPTTTDAWQPTTIVAPCRLKRAWSTGTNPLPMESSTNFNRKSVEHLEAFDETMDDLSTLLVGTGLDNIGGHNQSNLLDDMIRFHVEDLVSGPPWIKHFSFAQFTSHFTSFHILQLDLDMMSSIATYKPLDKQCSFKRQIRESGMYRCNETECDREFNRKYTLAEHIKTHTGERPHVCPVRTCGKRFSTSGNLSRHKRLHGYIEPLKCPVQDCICTFPSNNKLEKHMKFHYGGAVKVCVVPGCGKTFSTTGNLNRHLKNHHRDLEAAATCSSPIPSKLVASDKALHNHLNTIMSSSAVTLKSTKSCGFKRQLTGATAVHMCTEPGCKRQFTRKYTLVEHAKTHTGEKPHVCPVRTCGKRFSTSGNLSRHKRLHGYIEPLKCPVQSCICTFPSTNKLEKHMKFHYGSANKICEVPGCGKTFSTTGNLNRHLKNQHGHQHEAPVTTGLPMLKHGASSPTSTEQWYPFSVAPVDPFYTENMLAWPSSSSSTGLFEDAWNPTLLDTLVNIFDDQGTFSC</sequence>
<dbReference type="Gene3D" id="3.30.160.60">
    <property type="entry name" value="Classic Zinc Finger"/>
    <property type="match status" value="9"/>
</dbReference>
<proteinExistence type="predicted"/>
<keyword evidence="6" id="KW-0804">Transcription</keyword>
<feature type="domain" description="C2H2-type" evidence="10">
    <location>
        <begin position="366"/>
        <end position="392"/>
    </location>
</feature>
<feature type="domain" description="C2H2-type" evidence="10">
    <location>
        <begin position="28"/>
        <end position="57"/>
    </location>
</feature>
<accession>A0A921SEV1</accession>
<dbReference type="FunFam" id="3.30.160.60:FF:002343">
    <property type="entry name" value="Zinc finger protein 33A"/>
    <property type="match status" value="2"/>
</dbReference>
<dbReference type="InterPro" id="IPR036236">
    <property type="entry name" value="Znf_C2H2_sf"/>
</dbReference>
<feature type="domain" description="C2H2-type" evidence="10">
    <location>
        <begin position="479"/>
        <end position="508"/>
    </location>
</feature>
<dbReference type="InterPro" id="IPR051061">
    <property type="entry name" value="Zinc_finger_trans_reg"/>
</dbReference>
<gene>
    <name evidence="11" type="ORF">JM18_005335</name>
</gene>